<dbReference type="Pfam" id="PF03746">
    <property type="entry name" value="LamB_YcsF"/>
    <property type="match status" value="1"/>
</dbReference>
<dbReference type="PANTHER" id="PTHR30292">
    <property type="entry name" value="UNCHARACTERIZED PROTEIN YBGL-RELATED"/>
    <property type="match status" value="1"/>
</dbReference>
<evidence type="ECO:0000313" key="1">
    <source>
        <dbReference type="EMBL" id="PTB94378.1"/>
    </source>
</evidence>
<evidence type="ECO:0000313" key="2">
    <source>
        <dbReference type="Proteomes" id="UP000240608"/>
    </source>
</evidence>
<accession>A0A2T4DKV5</accession>
<dbReference type="AlphaFoldDB" id="A0A2T4DKV5"/>
<dbReference type="Proteomes" id="UP000240608">
    <property type="component" value="Unassembled WGS sequence"/>
</dbReference>
<comment type="caution">
    <text evidence="1">The sequence shown here is derived from an EMBL/GenBank/DDBJ whole genome shotgun (WGS) entry which is preliminary data.</text>
</comment>
<dbReference type="GO" id="GO:0005975">
    <property type="term" value="P:carbohydrate metabolic process"/>
    <property type="evidence" value="ECO:0007669"/>
    <property type="project" value="InterPro"/>
</dbReference>
<dbReference type="InterPro" id="IPR005501">
    <property type="entry name" value="LamB/YcsF/PxpA-like"/>
</dbReference>
<dbReference type="NCBIfam" id="NF003814">
    <property type="entry name" value="PRK05406.1-3"/>
    <property type="match status" value="1"/>
</dbReference>
<dbReference type="CDD" id="cd10787">
    <property type="entry name" value="LamB_YcsF_like"/>
    <property type="match status" value="1"/>
</dbReference>
<name>A0A2T4DKV5_9BACT</name>
<dbReference type="Gene3D" id="3.20.20.370">
    <property type="entry name" value="Glycoside hydrolase/deacetylase"/>
    <property type="match status" value="1"/>
</dbReference>
<dbReference type="SUPFAM" id="SSF88713">
    <property type="entry name" value="Glycoside hydrolase/deacetylase"/>
    <property type="match status" value="1"/>
</dbReference>
<organism evidence="1 2">
    <name type="scientific">Marivirga lumbricoides</name>
    <dbReference type="NCBI Taxonomy" id="1046115"/>
    <lineage>
        <taxon>Bacteria</taxon>
        <taxon>Pseudomonadati</taxon>
        <taxon>Bacteroidota</taxon>
        <taxon>Cytophagia</taxon>
        <taxon>Cytophagales</taxon>
        <taxon>Marivirgaceae</taxon>
        <taxon>Marivirga</taxon>
    </lineage>
</organism>
<protein>
    <submittedName>
        <fullName evidence="1">LamB/YcsF family protein</fullName>
    </submittedName>
</protein>
<reference evidence="1 2" key="1">
    <citation type="submission" date="2018-03" db="EMBL/GenBank/DDBJ databases">
        <title>Cross-interface Injection: A General Nanoliter Liquid Handling Method Applied to Single Cells Genome Amplification Automated Nanoliter Liquid Handling Applied to Single Cell Multiple Displacement Amplification.</title>
        <authorList>
            <person name="Yun J."/>
            <person name="Xu P."/>
            <person name="Xu J."/>
            <person name="Dai X."/>
            <person name="Wang Y."/>
            <person name="Zheng X."/>
            <person name="Cao C."/>
            <person name="Yi Q."/>
            <person name="Zhu Y."/>
            <person name="Wang L."/>
            <person name="Dong Z."/>
            <person name="Huang Y."/>
            <person name="Huang L."/>
            <person name="Du W."/>
        </authorList>
    </citation>
    <scope>NUCLEOTIDE SEQUENCE [LARGE SCALE GENOMIC DNA]</scope>
    <source>
        <strain evidence="1 2">Z-D1-2</strain>
    </source>
</reference>
<dbReference type="EMBL" id="PYVU01000133">
    <property type="protein sequence ID" value="PTB94378.1"/>
    <property type="molecule type" value="Genomic_DNA"/>
</dbReference>
<dbReference type="InterPro" id="IPR011330">
    <property type="entry name" value="Glyco_hydro/deAcase_b/a-brl"/>
</dbReference>
<gene>
    <name evidence="1" type="ORF">C9994_12200</name>
</gene>
<proteinExistence type="predicted"/>
<sequence length="252" mass="27606">MKEIDFNCDVGESYGNFKVGNDEALMPLISSCNIACGFHGGDPLTIEKTVKLALNNNVQIGAHPSYPDLMGFGRRYIQLPIDELQAVVKYQISSLKGITESLGGKLSYVKPHGALYNSIANNEEEAIAVIEAILMLDEDLAIMGLAGSKLENTAQKKNIKFIKEGFADRNYLPNGNLAPRSEEDSVISSVEETVAQILDIVEKGKVKTAESEIDLHVDSICIHGDNPLAIEILQEVHNLVHQQQLSIKKFTI</sequence>
<dbReference type="PANTHER" id="PTHR30292:SF0">
    <property type="entry name" value="5-OXOPROLINASE SUBUNIT A"/>
    <property type="match status" value="1"/>
</dbReference>
<dbReference type="NCBIfam" id="NF003816">
    <property type="entry name" value="PRK05406.1-5"/>
    <property type="match status" value="1"/>
</dbReference>